<keyword evidence="2" id="KW-1185">Reference proteome</keyword>
<protein>
    <submittedName>
        <fullName evidence="1">Uncharacterized protein</fullName>
    </submittedName>
</protein>
<name>A0ACB0XUE5_MELEN</name>
<sequence length="60" mass="7158">MRTIFPLDFSYSFVFALFDILSTVIRYNRDDYNMLAYVRNFQAIILVTISLSITCYFLIE</sequence>
<comment type="caution">
    <text evidence="1">The sequence shown here is derived from an EMBL/GenBank/DDBJ whole genome shotgun (WGS) entry which is preliminary data.</text>
</comment>
<accession>A0ACB0XUE5</accession>
<dbReference type="Proteomes" id="UP001497535">
    <property type="component" value="Unassembled WGS sequence"/>
</dbReference>
<proteinExistence type="predicted"/>
<evidence type="ECO:0000313" key="2">
    <source>
        <dbReference type="Proteomes" id="UP001497535"/>
    </source>
</evidence>
<reference evidence="1" key="1">
    <citation type="submission" date="2023-11" db="EMBL/GenBank/DDBJ databases">
        <authorList>
            <person name="Poullet M."/>
        </authorList>
    </citation>
    <scope>NUCLEOTIDE SEQUENCE</scope>
    <source>
        <strain evidence="1">E1834</strain>
    </source>
</reference>
<organism evidence="1 2">
    <name type="scientific">Meloidogyne enterolobii</name>
    <name type="common">Root-knot nematode worm</name>
    <name type="synonym">Meloidogyne mayaguensis</name>
    <dbReference type="NCBI Taxonomy" id="390850"/>
    <lineage>
        <taxon>Eukaryota</taxon>
        <taxon>Metazoa</taxon>
        <taxon>Ecdysozoa</taxon>
        <taxon>Nematoda</taxon>
        <taxon>Chromadorea</taxon>
        <taxon>Rhabditida</taxon>
        <taxon>Tylenchina</taxon>
        <taxon>Tylenchomorpha</taxon>
        <taxon>Tylenchoidea</taxon>
        <taxon>Meloidogynidae</taxon>
        <taxon>Meloidogyninae</taxon>
        <taxon>Meloidogyne</taxon>
    </lineage>
</organism>
<evidence type="ECO:0000313" key="1">
    <source>
        <dbReference type="EMBL" id="CAK5018064.1"/>
    </source>
</evidence>
<dbReference type="EMBL" id="CAVMJV010000003">
    <property type="protein sequence ID" value="CAK5018064.1"/>
    <property type="molecule type" value="Genomic_DNA"/>
</dbReference>
<gene>
    <name evidence="1" type="ORF">MENTE1834_LOCUS3715</name>
</gene>